<evidence type="ECO:0000256" key="3">
    <source>
        <dbReference type="ARBA" id="ARBA00022475"/>
    </source>
</evidence>
<dbReference type="PROSITE" id="PS50928">
    <property type="entry name" value="ABC_TM1"/>
    <property type="match status" value="1"/>
</dbReference>
<gene>
    <name evidence="9" type="ORF">GCM10023175_60220</name>
</gene>
<accession>A0ABP8S260</accession>
<name>A0ABP8S260_9PSEU</name>
<dbReference type="Pfam" id="PF00528">
    <property type="entry name" value="BPD_transp_1"/>
    <property type="match status" value="1"/>
</dbReference>
<keyword evidence="3" id="KW-1003">Cell membrane</keyword>
<dbReference type="Proteomes" id="UP001501598">
    <property type="component" value="Unassembled WGS sequence"/>
</dbReference>
<evidence type="ECO:0000256" key="6">
    <source>
        <dbReference type="ARBA" id="ARBA00023136"/>
    </source>
</evidence>
<evidence type="ECO:0000256" key="2">
    <source>
        <dbReference type="ARBA" id="ARBA00022448"/>
    </source>
</evidence>
<comment type="subcellular location">
    <subcellularLocation>
        <location evidence="1 7">Cell membrane</location>
        <topology evidence="1 7">Multi-pass membrane protein</topology>
    </subcellularLocation>
</comment>
<dbReference type="PANTHER" id="PTHR43163">
    <property type="entry name" value="DIPEPTIDE TRANSPORT SYSTEM PERMEASE PROTEIN DPPB-RELATED"/>
    <property type="match status" value="1"/>
</dbReference>
<evidence type="ECO:0000259" key="8">
    <source>
        <dbReference type="PROSITE" id="PS50928"/>
    </source>
</evidence>
<feature type="transmembrane region" description="Helical" evidence="7">
    <location>
        <begin position="300"/>
        <end position="326"/>
    </location>
</feature>
<keyword evidence="6 7" id="KW-0472">Membrane</keyword>
<organism evidence="9 10">
    <name type="scientific">Pseudonocardia xishanensis</name>
    <dbReference type="NCBI Taxonomy" id="630995"/>
    <lineage>
        <taxon>Bacteria</taxon>
        <taxon>Bacillati</taxon>
        <taxon>Actinomycetota</taxon>
        <taxon>Actinomycetes</taxon>
        <taxon>Pseudonocardiales</taxon>
        <taxon>Pseudonocardiaceae</taxon>
        <taxon>Pseudonocardia</taxon>
    </lineage>
</organism>
<comment type="similarity">
    <text evidence="7">Belongs to the binding-protein-dependent transport system permease family.</text>
</comment>
<comment type="caution">
    <text evidence="9">The sequence shown here is derived from an EMBL/GenBank/DDBJ whole genome shotgun (WGS) entry which is preliminary data.</text>
</comment>
<reference evidence="10" key="1">
    <citation type="journal article" date="2019" name="Int. J. Syst. Evol. Microbiol.">
        <title>The Global Catalogue of Microorganisms (GCM) 10K type strain sequencing project: providing services to taxonomists for standard genome sequencing and annotation.</title>
        <authorList>
            <consortium name="The Broad Institute Genomics Platform"/>
            <consortium name="The Broad Institute Genome Sequencing Center for Infectious Disease"/>
            <person name="Wu L."/>
            <person name="Ma J."/>
        </authorList>
    </citation>
    <scope>NUCLEOTIDE SEQUENCE [LARGE SCALE GENOMIC DNA]</scope>
    <source>
        <strain evidence="10">JCM 17906</strain>
    </source>
</reference>
<dbReference type="InterPro" id="IPR000515">
    <property type="entry name" value="MetI-like"/>
</dbReference>
<feature type="transmembrane region" description="Helical" evidence="7">
    <location>
        <begin position="258"/>
        <end position="280"/>
    </location>
</feature>
<keyword evidence="10" id="KW-1185">Reference proteome</keyword>
<dbReference type="EMBL" id="BAABGT010000099">
    <property type="protein sequence ID" value="GAA4556916.1"/>
    <property type="molecule type" value="Genomic_DNA"/>
</dbReference>
<evidence type="ECO:0000313" key="10">
    <source>
        <dbReference type="Proteomes" id="UP001501598"/>
    </source>
</evidence>
<evidence type="ECO:0000256" key="5">
    <source>
        <dbReference type="ARBA" id="ARBA00022989"/>
    </source>
</evidence>
<feature type="domain" description="ABC transmembrane type-1" evidence="8">
    <location>
        <begin position="122"/>
        <end position="319"/>
    </location>
</feature>
<evidence type="ECO:0000313" key="9">
    <source>
        <dbReference type="EMBL" id="GAA4556916.1"/>
    </source>
</evidence>
<dbReference type="CDD" id="cd06261">
    <property type="entry name" value="TM_PBP2"/>
    <property type="match status" value="1"/>
</dbReference>
<dbReference type="RefSeq" id="WP_345426063.1">
    <property type="nucleotide sequence ID" value="NZ_BAABGT010000099.1"/>
</dbReference>
<keyword evidence="5 7" id="KW-1133">Transmembrane helix</keyword>
<dbReference type="Pfam" id="PF19300">
    <property type="entry name" value="BPD_transp_1_N"/>
    <property type="match status" value="1"/>
</dbReference>
<evidence type="ECO:0000256" key="4">
    <source>
        <dbReference type="ARBA" id="ARBA00022692"/>
    </source>
</evidence>
<evidence type="ECO:0000256" key="7">
    <source>
        <dbReference type="RuleBase" id="RU363032"/>
    </source>
</evidence>
<feature type="transmembrane region" description="Helical" evidence="7">
    <location>
        <begin position="200"/>
        <end position="220"/>
    </location>
</feature>
<feature type="transmembrane region" description="Helical" evidence="7">
    <location>
        <begin position="161"/>
        <end position="180"/>
    </location>
</feature>
<keyword evidence="2 7" id="KW-0813">Transport</keyword>
<sequence>MSVLSPPTAGASPGRSRSALHWEWGYVSRRVLQAVGILWATYTLSFLILFAIPGDPALLMLGGAAEGGAISPEDLAAVNAQYGFDQPLVLQYLAHLASTLHGDLGTSFAYGAPVTSLLTDSLGSTTALVIFAMTVATVVGMLIGCLAGAVRLPWLARLLEALPAGAASVPTFWIGLLLMQRMSFQLRLLPVSGDRGFASLVMPGLTLAVPASAYIAQVVARSVRGSLREPYVDVARAKGAGELRVFVVHALRTAAPTVLTVAGLVVATMFVTATITETIFARRGIGFLLEGAITVKDIPVVQAVVLVVAAVYVTINLLVDLVHPLLDPRTITHRRRPAAQAVST</sequence>
<proteinExistence type="inferred from homology"/>
<evidence type="ECO:0000256" key="1">
    <source>
        <dbReference type="ARBA" id="ARBA00004651"/>
    </source>
</evidence>
<protein>
    <submittedName>
        <fullName evidence="9">ABC transporter permease</fullName>
    </submittedName>
</protein>
<keyword evidence="4 7" id="KW-0812">Transmembrane</keyword>
<feature type="transmembrane region" description="Helical" evidence="7">
    <location>
        <begin position="31"/>
        <end position="52"/>
    </location>
</feature>
<feature type="transmembrane region" description="Helical" evidence="7">
    <location>
        <begin position="127"/>
        <end position="149"/>
    </location>
</feature>
<dbReference type="InterPro" id="IPR035906">
    <property type="entry name" value="MetI-like_sf"/>
</dbReference>
<dbReference type="InterPro" id="IPR045621">
    <property type="entry name" value="BPD_transp_1_N"/>
</dbReference>
<dbReference type="PANTHER" id="PTHR43163:SF6">
    <property type="entry name" value="DIPEPTIDE TRANSPORT SYSTEM PERMEASE PROTEIN DPPB-RELATED"/>
    <property type="match status" value="1"/>
</dbReference>
<dbReference type="SUPFAM" id="SSF161098">
    <property type="entry name" value="MetI-like"/>
    <property type="match status" value="1"/>
</dbReference>
<dbReference type="Gene3D" id="1.10.3720.10">
    <property type="entry name" value="MetI-like"/>
    <property type="match status" value="1"/>
</dbReference>